<evidence type="ECO:0000259" key="1">
    <source>
        <dbReference type="Pfam" id="PF03992"/>
    </source>
</evidence>
<evidence type="ECO:0000313" key="2">
    <source>
        <dbReference type="EMBL" id="GLZ79403.1"/>
    </source>
</evidence>
<dbReference type="Gene3D" id="3.30.70.100">
    <property type="match status" value="1"/>
</dbReference>
<accession>A0A9W6WAV0</accession>
<keyword evidence="3" id="KW-1185">Reference proteome</keyword>
<dbReference type="SUPFAM" id="SSF54909">
    <property type="entry name" value="Dimeric alpha+beta barrel"/>
    <property type="match status" value="1"/>
</dbReference>
<gene>
    <name evidence="2" type="ORF">Afil01_42100</name>
</gene>
<protein>
    <recommendedName>
        <fullName evidence="1">ABM domain-containing protein</fullName>
    </recommendedName>
</protein>
<comment type="caution">
    <text evidence="2">The sequence shown here is derived from an EMBL/GenBank/DDBJ whole genome shotgun (WGS) entry which is preliminary data.</text>
</comment>
<dbReference type="EMBL" id="BSTX01000003">
    <property type="protein sequence ID" value="GLZ79403.1"/>
    <property type="molecule type" value="Genomic_DNA"/>
</dbReference>
<reference evidence="2" key="1">
    <citation type="submission" date="2023-03" db="EMBL/GenBank/DDBJ databases">
        <title>Actinorhabdospora filicis NBRC 111898.</title>
        <authorList>
            <person name="Ichikawa N."/>
            <person name="Sato H."/>
            <person name="Tonouchi N."/>
        </authorList>
    </citation>
    <scope>NUCLEOTIDE SEQUENCE</scope>
    <source>
        <strain evidence="2">NBRC 111898</strain>
    </source>
</reference>
<dbReference type="AlphaFoldDB" id="A0A9W6WAV0"/>
<feature type="domain" description="ABM" evidence="1">
    <location>
        <begin position="2"/>
        <end position="66"/>
    </location>
</feature>
<evidence type="ECO:0000313" key="3">
    <source>
        <dbReference type="Proteomes" id="UP001165079"/>
    </source>
</evidence>
<dbReference type="RefSeq" id="WP_285664558.1">
    <property type="nucleotide sequence ID" value="NZ_BSTX01000003.1"/>
</dbReference>
<proteinExistence type="predicted"/>
<sequence>MLVVNRFDVPEGGEETFLQQGEAALTALSARPGFLRGRLTRAMDEPGRWCLVSEWESVGSYRRALSNFDVKMYGTPLLAAALPEASAFEVRLEATPGELRAFEGDLAPGGAA</sequence>
<dbReference type="Proteomes" id="UP001165079">
    <property type="component" value="Unassembled WGS sequence"/>
</dbReference>
<dbReference type="InterPro" id="IPR007138">
    <property type="entry name" value="ABM_dom"/>
</dbReference>
<organism evidence="2 3">
    <name type="scientific">Actinorhabdospora filicis</name>
    <dbReference type="NCBI Taxonomy" id="1785913"/>
    <lineage>
        <taxon>Bacteria</taxon>
        <taxon>Bacillati</taxon>
        <taxon>Actinomycetota</taxon>
        <taxon>Actinomycetes</taxon>
        <taxon>Micromonosporales</taxon>
        <taxon>Micromonosporaceae</taxon>
        <taxon>Actinorhabdospora</taxon>
    </lineage>
</organism>
<dbReference type="Pfam" id="PF03992">
    <property type="entry name" value="ABM"/>
    <property type="match status" value="1"/>
</dbReference>
<dbReference type="InterPro" id="IPR011008">
    <property type="entry name" value="Dimeric_a/b-barrel"/>
</dbReference>
<name>A0A9W6WAV0_9ACTN</name>